<reference evidence="1 2" key="1">
    <citation type="submission" date="2022-04" db="EMBL/GenBank/DDBJ databases">
        <title>Spirosoma sp. strain RP8 genome sequencing and assembly.</title>
        <authorList>
            <person name="Jung Y."/>
        </authorList>
    </citation>
    <scope>NUCLEOTIDE SEQUENCE [LARGE SCALE GENOMIC DNA]</scope>
    <source>
        <strain evidence="1 2">RP8</strain>
    </source>
</reference>
<proteinExistence type="predicted"/>
<sequence length="75" mass="8656">MMKYNVSQRNWPVGSPFGVKRIVVAYQEGVDMVYARHRYAIEQGFRLLAERPDGAIALYWDESGRLARLALEPLE</sequence>
<name>A0ABT0HE26_9BACT</name>
<comment type="caution">
    <text evidence="1">The sequence shown here is derived from an EMBL/GenBank/DDBJ whole genome shotgun (WGS) entry which is preliminary data.</text>
</comment>
<gene>
    <name evidence="1" type="ORF">M0L20_01095</name>
</gene>
<dbReference type="RefSeq" id="WP_248475261.1">
    <property type="nucleotide sequence ID" value="NZ_JALPRF010000001.1"/>
</dbReference>
<dbReference type="EMBL" id="JALPRF010000001">
    <property type="protein sequence ID" value="MCK8490424.1"/>
    <property type="molecule type" value="Genomic_DNA"/>
</dbReference>
<organism evidence="1 2">
    <name type="scientific">Spirosoma liriopis</name>
    <dbReference type="NCBI Taxonomy" id="2937440"/>
    <lineage>
        <taxon>Bacteria</taxon>
        <taxon>Pseudomonadati</taxon>
        <taxon>Bacteroidota</taxon>
        <taxon>Cytophagia</taxon>
        <taxon>Cytophagales</taxon>
        <taxon>Cytophagaceae</taxon>
        <taxon>Spirosoma</taxon>
    </lineage>
</organism>
<accession>A0ABT0HE26</accession>
<protein>
    <submittedName>
        <fullName evidence="1">Uncharacterized protein</fullName>
    </submittedName>
</protein>
<keyword evidence="2" id="KW-1185">Reference proteome</keyword>
<dbReference type="Proteomes" id="UP001202180">
    <property type="component" value="Unassembled WGS sequence"/>
</dbReference>
<evidence type="ECO:0000313" key="1">
    <source>
        <dbReference type="EMBL" id="MCK8490424.1"/>
    </source>
</evidence>
<evidence type="ECO:0000313" key="2">
    <source>
        <dbReference type="Proteomes" id="UP001202180"/>
    </source>
</evidence>